<name>A0A2K2CRU8_BRADI</name>
<reference evidence="1" key="2">
    <citation type="submission" date="2017-06" db="EMBL/GenBank/DDBJ databases">
        <title>WGS assembly of Brachypodium distachyon.</title>
        <authorList>
            <consortium name="The International Brachypodium Initiative"/>
            <person name="Lucas S."/>
            <person name="Harmon-Smith M."/>
            <person name="Lail K."/>
            <person name="Tice H."/>
            <person name="Grimwood J."/>
            <person name="Bruce D."/>
            <person name="Barry K."/>
            <person name="Shu S."/>
            <person name="Lindquist E."/>
            <person name="Wang M."/>
            <person name="Pitluck S."/>
            <person name="Vogel J.P."/>
            <person name="Garvin D.F."/>
            <person name="Mockler T.C."/>
            <person name="Schmutz J."/>
            <person name="Rokhsar D."/>
            <person name="Bevan M.W."/>
        </authorList>
    </citation>
    <scope>NUCLEOTIDE SEQUENCE</scope>
    <source>
        <strain evidence="1">Bd21</strain>
    </source>
</reference>
<evidence type="ECO:0000313" key="2">
    <source>
        <dbReference type="EnsemblPlants" id="PNT64758"/>
    </source>
</evidence>
<gene>
    <name evidence="1" type="ORF">BRADI_4g32702v3</name>
</gene>
<evidence type="ECO:0000313" key="3">
    <source>
        <dbReference type="Proteomes" id="UP000008810"/>
    </source>
</evidence>
<proteinExistence type="predicted"/>
<reference evidence="1 2" key="1">
    <citation type="journal article" date="2010" name="Nature">
        <title>Genome sequencing and analysis of the model grass Brachypodium distachyon.</title>
        <authorList>
            <consortium name="International Brachypodium Initiative"/>
        </authorList>
    </citation>
    <scope>NUCLEOTIDE SEQUENCE [LARGE SCALE GENOMIC DNA]</scope>
    <source>
        <strain evidence="1 2">Bd21</strain>
    </source>
</reference>
<dbReference type="Gramene" id="PNT64758">
    <property type="protein sequence ID" value="PNT64758"/>
    <property type="gene ID" value="BRADI_4g32702v3"/>
</dbReference>
<keyword evidence="3" id="KW-1185">Reference proteome</keyword>
<dbReference type="Proteomes" id="UP000008810">
    <property type="component" value="Chromosome 4"/>
</dbReference>
<sequence length="112" mass="12150">MAAIMPPHRGTSNSLRYASMASAEGASSSFTKPSFRNRIRWARCSQFNPTACFAILELRRGWKSKGCWQHRTEGVCSSASVRVLAATRNSPRLRGHGPAPGAACEEAARVLS</sequence>
<reference evidence="2" key="3">
    <citation type="submission" date="2018-08" db="UniProtKB">
        <authorList>
            <consortium name="EnsemblPlants"/>
        </authorList>
    </citation>
    <scope>IDENTIFICATION</scope>
    <source>
        <strain evidence="2">cv. Bd21</strain>
    </source>
</reference>
<protein>
    <submittedName>
        <fullName evidence="1 2">Uncharacterized protein</fullName>
    </submittedName>
</protein>
<dbReference type="EMBL" id="CM000883">
    <property type="protein sequence ID" value="PNT64758.1"/>
    <property type="molecule type" value="Genomic_DNA"/>
</dbReference>
<evidence type="ECO:0000313" key="1">
    <source>
        <dbReference type="EMBL" id="PNT64758.1"/>
    </source>
</evidence>
<dbReference type="InParanoid" id="A0A2K2CRU8"/>
<dbReference type="AlphaFoldDB" id="A0A2K2CRU8"/>
<accession>A0A2K2CRU8</accession>
<dbReference type="EnsemblPlants" id="PNT64758">
    <property type="protein sequence ID" value="PNT64758"/>
    <property type="gene ID" value="BRADI_4g32702v3"/>
</dbReference>
<organism evidence="1">
    <name type="scientific">Brachypodium distachyon</name>
    <name type="common">Purple false brome</name>
    <name type="synonym">Trachynia distachya</name>
    <dbReference type="NCBI Taxonomy" id="15368"/>
    <lineage>
        <taxon>Eukaryota</taxon>
        <taxon>Viridiplantae</taxon>
        <taxon>Streptophyta</taxon>
        <taxon>Embryophyta</taxon>
        <taxon>Tracheophyta</taxon>
        <taxon>Spermatophyta</taxon>
        <taxon>Magnoliopsida</taxon>
        <taxon>Liliopsida</taxon>
        <taxon>Poales</taxon>
        <taxon>Poaceae</taxon>
        <taxon>BOP clade</taxon>
        <taxon>Pooideae</taxon>
        <taxon>Stipodae</taxon>
        <taxon>Brachypodieae</taxon>
        <taxon>Brachypodium</taxon>
    </lineage>
</organism>